<dbReference type="PANTHER" id="PTHR21240">
    <property type="entry name" value="2-AMINO-3-CARBOXYLMUCONATE-6-SEMIALDEHYDE DECARBOXYLASE"/>
    <property type="match status" value="1"/>
</dbReference>
<dbReference type="InterPro" id="IPR032465">
    <property type="entry name" value="ACMSD"/>
</dbReference>
<dbReference type="GO" id="GO:0016787">
    <property type="term" value="F:hydrolase activity"/>
    <property type="evidence" value="ECO:0007669"/>
    <property type="project" value="InterPro"/>
</dbReference>
<dbReference type="Proteomes" id="UP000698963">
    <property type="component" value="Unassembled WGS sequence"/>
</dbReference>
<dbReference type="GO" id="GO:0016831">
    <property type="term" value="F:carboxy-lyase activity"/>
    <property type="evidence" value="ECO:0007669"/>
    <property type="project" value="InterPro"/>
</dbReference>
<dbReference type="Gene3D" id="3.20.20.140">
    <property type="entry name" value="Metal-dependent hydrolases"/>
    <property type="match status" value="1"/>
</dbReference>
<dbReference type="Pfam" id="PF04909">
    <property type="entry name" value="Amidohydro_2"/>
    <property type="match status" value="1"/>
</dbReference>
<reference evidence="3" key="1">
    <citation type="journal article" date="2021" name="PeerJ">
        <title>Extensive microbial diversity within the chicken gut microbiome revealed by metagenomics and culture.</title>
        <authorList>
            <person name="Gilroy R."/>
            <person name="Ravi A."/>
            <person name="Getino M."/>
            <person name="Pursley I."/>
            <person name="Horton D.L."/>
            <person name="Alikhan N.F."/>
            <person name="Baker D."/>
            <person name="Gharbi K."/>
            <person name="Hall N."/>
            <person name="Watson M."/>
            <person name="Adriaenssens E.M."/>
            <person name="Foster-Nyarko E."/>
            <person name="Jarju S."/>
            <person name="Secka A."/>
            <person name="Antonio M."/>
            <person name="Oren A."/>
            <person name="Chaudhuri R.R."/>
            <person name="La Ragione R."/>
            <person name="Hildebrand F."/>
            <person name="Pallen M.J."/>
        </authorList>
    </citation>
    <scope>NUCLEOTIDE SEQUENCE</scope>
    <source>
        <strain evidence="3">ChiGjej2B2-19336</strain>
    </source>
</reference>
<feature type="domain" description="Amidohydrolase-related" evidence="2">
    <location>
        <begin position="86"/>
        <end position="292"/>
    </location>
</feature>
<dbReference type="AlphaFoldDB" id="A0A921AWH4"/>
<reference evidence="3" key="2">
    <citation type="submission" date="2021-09" db="EMBL/GenBank/DDBJ databases">
        <authorList>
            <person name="Gilroy R."/>
        </authorList>
    </citation>
    <scope>NUCLEOTIDE SEQUENCE</scope>
    <source>
        <strain evidence="3">ChiGjej2B2-19336</strain>
    </source>
</reference>
<evidence type="ECO:0000259" key="2">
    <source>
        <dbReference type="Pfam" id="PF04909"/>
    </source>
</evidence>
<organism evidence="3 4">
    <name type="scientific">Mailhella massiliensis</name>
    <dbReference type="NCBI Taxonomy" id="1903261"/>
    <lineage>
        <taxon>Bacteria</taxon>
        <taxon>Pseudomonadati</taxon>
        <taxon>Thermodesulfobacteriota</taxon>
        <taxon>Desulfovibrionia</taxon>
        <taxon>Desulfovibrionales</taxon>
        <taxon>Desulfovibrionaceae</taxon>
        <taxon>Mailhella</taxon>
    </lineage>
</organism>
<protein>
    <submittedName>
        <fullName evidence="3">Amidohydrolase family protein</fullName>
    </submittedName>
</protein>
<dbReference type="InterPro" id="IPR032466">
    <property type="entry name" value="Metal_Hydrolase"/>
</dbReference>
<gene>
    <name evidence="3" type="ORF">K8W16_05875</name>
</gene>
<dbReference type="InterPro" id="IPR006680">
    <property type="entry name" value="Amidohydro-rel"/>
</dbReference>
<sequence length="295" mass="33856">MKNGIKIIDMRCRPPYRGFLNEGYPFGLYDVAFAGLFRKMTNTTATPALLYKDMGLFIREMDCAGIDIGVAPYRAAWGDPRNNRKKTDNQDLVDLMNEYPHRFLGIACLSPVYNTLDENISEIDKFCVNGPLPGIMLEPYIDQPNWFMNDKERVYPILEKCAQHDLPVLMTFGSLPGFPAEQIEPLLQACRDFPKVNFVCCHGAYPYVDRFCHAAFIIPNLYLSPDMYFINTHCRQMYLDAANYTLRDKLMFGTACPGIPLEFAVNYYMNSGLREEVLPDVMYRTAARLFHLPLD</sequence>
<evidence type="ECO:0000313" key="4">
    <source>
        <dbReference type="Proteomes" id="UP000698963"/>
    </source>
</evidence>
<evidence type="ECO:0000313" key="3">
    <source>
        <dbReference type="EMBL" id="HJD97154.1"/>
    </source>
</evidence>
<proteinExistence type="predicted"/>
<evidence type="ECO:0000256" key="1">
    <source>
        <dbReference type="ARBA" id="ARBA00023239"/>
    </source>
</evidence>
<comment type="caution">
    <text evidence="3">The sequence shown here is derived from an EMBL/GenBank/DDBJ whole genome shotgun (WGS) entry which is preliminary data.</text>
</comment>
<name>A0A921AWH4_9BACT</name>
<dbReference type="RefSeq" id="WP_304122039.1">
    <property type="nucleotide sequence ID" value="NZ_DYZA01000111.1"/>
</dbReference>
<dbReference type="EMBL" id="DYZA01000111">
    <property type="protein sequence ID" value="HJD97154.1"/>
    <property type="molecule type" value="Genomic_DNA"/>
</dbReference>
<dbReference type="SUPFAM" id="SSF51556">
    <property type="entry name" value="Metallo-dependent hydrolases"/>
    <property type="match status" value="1"/>
</dbReference>
<accession>A0A921AWH4</accession>
<keyword evidence="1" id="KW-0456">Lyase</keyword>